<dbReference type="KEGG" id="mant:BHD05_11825"/>
<dbReference type="PANTHER" id="PTHR30032">
    <property type="entry name" value="N-ACETYLMURAMOYL-L-ALANINE AMIDASE-RELATED"/>
    <property type="match status" value="1"/>
</dbReference>
<dbReference type="OrthoDB" id="505641at2"/>
<evidence type="ECO:0000313" key="2">
    <source>
        <dbReference type="Proteomes" id="UP000464507"/>
    </source>
</evidence>
<dbReference type="InterPro" id="IPR051922">
    <property type="entry name" value="Bact_Sporulation_Assoc"/>
</dbReference>
<keyword evidence="2" id="KW-1185">Reference proteome</keyword>
<dbReference type="AlphaFoldDB" id="A0A7L5AI43"/>
<dbReference type="PANTHER" id="PTHR30032:SF1">
    <property type="entry name" value="N-ACETYLMURAMOYL-L-ALANINE AMIDASE LYTC"/>
    <property type="match status" value="1"/>
</dbReference>
<dbReference type="Gene3D" id="3.40.50.12090">
    <property type="match status" value="1"/>
</dbReference>
<proteinExistence type="predicted"/>
<dbReference type="InterPro" id="IPR011050">
    <property type="entry name" value="Pectin_lyase_fold/virulence"/>
</dbReference>
<protein>
    <recommendedName>
        <fullName evidence="3">Cell wall-binding protein</fullName>
    </recommendedName>
</protein>
<gene>
    <name evidence="1" type="ORF">BHD05_11825</name>
</gene>
<dbReference type="InterPro" id="IPR007253">
    <property type="entry name" value="Cell_wall-bd_2"/>
</dbReference>
<reference evidence="1 2" key="1">
    <citation type="submission" date="2016-09" db="EMBL/GenBank/DDBJ databases">
        <title>Complete genome sequence of microbes from the polar regions.</title>
        <authorList>
            <person name="Liao L."/>
            <person name="Chen B."/>
        </authorList>
    </citation>
    <scope>NUCLEOTIDE SEQUENCE [LARGE SCALE GENOMIC DNA]</scope>
    <source>
        <strain evidence="1 2">ZS314</strain>
    </source>
</reference>
<dbReference type="SUPFAM" id="SSF51126">
    <property type="entry name" value="Pectin lyase-like"/>
    <property type="match status" value="1"/>
</dbReference>
<evidence type="ECO:0008006" key="3">
    <source>
        <dbReference type="Google" id="ProtNLM"/>
    </source>
</evidence>
<dbReference type="EMBL" id="CP017146">
    <property type="protein sequence ID" value="QHO70233.1"/>
    <property type="molecule type" value="Genomic_DNA"/>
</dbReference>
<name>A0A7L5AI43_9MICO</name>
<accession>A0A7L5AI43</accession>
<evidence type="ECO:0000313" key="1">
    <source>
        <dbReference type="EMBL" id="QHO70233.1"/>
    </source>
</evidence>
<dbReference type="Pfam" id="PF04122">
    <property type="entry name" value="CW_binding_2"/>
    <property type="match status" value="3"/>
</dbReference>
<dbReference type="Proteomes" id="UP000464507">
    <property type="component" value="Chromosome"/>
</dbReference>
<sequence>MSVPAGITVSRIGGLDRYAVANAISRKAFPWGAGTVYVSSGDNYPDALSAAPAAIVQDAPLLLTRPSALPSSVIAEIRRLAPRKIVVVGGPAAVSQVVFAALNRLAPTMRISGTDRYASSRAIAHYAFGAEGTRGAYISAGANFPDALTSGSPAGSNGVPVLLVDGSANSVSTATKGLLHDLDVDGVKIAGSTAAVASGIATSLASTGITVERFHGADRFATSLSINKDAYSQSATAYLATAYNYPDALAGSVLAGRNSAPLFIVPPTCVPVAVLAQFTLLGVRNVVLLGGAGALGNGVATLTPCGRVPAPAPAPAPVSSGWPDASNTGVPAGVALKPYSGPFNITKAGTVIDGYDIKGALTISASDVTIKNSRVTGRIDTGDANKNPRTMIQRVEIIGPYNSAADGGFAAVGYTGFTCDGCNVRGWGKGFALSEDVVVKNSWVHDIVVHGDPANGGSHNEAIISLGGSNFQILNNRLDAGDAPNVSASLAMYSQMEAFNNVLVQGNLFDGGGYCVYAGLGGSYGASNTKFIDNTFGNKYSSKCGGYGPAVAYESGNGNAWTGNVLQSTGALVATPGRG</sequence>
<dbReference type="RefSeq" id="WP_161886620.1">
    <property type="nucleotide sequence ID" value="NZ_CP017146.1"/>
</dbReference>
<organism evidence="1 2">
    <name type="scientific">Marisediminicola antarctica</name>
    <dbReference type="NCBI Taxonomy" id="674079"/>
    <lineage>
        <taxon>Bacteria</taxon>
        <taxon>Bacillati</taxon>
        <taxon>Actinomycetota</taxon>
        <taxon>Actinomycetes</taxon>
        <taxon>Micrococcales</taxon>
        <taxon>Microbacteriaceae</taxon>
        <taxon>Marisediminicola</taxon>
    </lineage>
</organism>